<proteinExistence type="inferred from homology"/>
<dbReference type="Pfam" id="PF23598">
    <property type="entry name" value="LRR_14"/>
    <property type="match status" value="1"/>
</dbReference>
<gene>
    <name evidence="9" type="primary">gb13440</name>
    <name evidence="9" type="ORF">PR202_gb13440</name>
</gene>
<evidence type="ECO:0000256" key="5">
    <source>
        <dbReference type="ARBA" id="ARBA00022821"/>
    </source>
</evidence>
<dbReference type="Pfam" id="PF18052">
    <property type="entry name" value="Rx_N"/>
    <property type="match status" value="1"/>
</dbReference>
<dbReference type="InterPro" id="IPR041118">
    <property type="entry name" value="Rx_N"/>
</dbReference>
<dbReference type="InterPro" id="IPR038005">
    <property type="entry name" value="RX-like_CC"/>
</dbReference>
<dbReference type="GO" id="GO:0006952">
    <property type="term" value="P:defense response"/>
    <property type="evidence" value="ECO:0007669"/>
    <property type="project" value="UniProtKB-KW"/>
</dbReference>
<evidence type="ECO:0000256" key="2">
    <source>
        <dbReference type="ARBA" id="ARBA00022614"/>
    </source>
</evidence>
<dbReference type="GO" id="GO:0043531">
    <property type="term" value="F:ADP binding"/>
    <property type="evidence" value="ECO:0007669"/>
    <property type="project" value="InterPro"/>
</dbReference>
<dbReference type="Proteomes" id="UP001054889">
    <property type="component" value="Unassembled WGS sequence"/>
</dbReference>
<dbReference type="EMBL" id="BQKI01000078">
    <property type="protein sequence ID" value="GJN25594.1"/>
    <property type="molecule type" value="Genomic_DNA"/>
</dbReference>
<sequence length="518" mass="59129">MEVLTSLIPKLAELLIGEYNLQKEVKGGIIFLQAELEHIKAALEKISKTPVDQLDEQDKIWARDVRELSYDIEDKIDTFMVRCKVSKTAKGHGFKKALDRSLDLLMQPKIRRKIATDIRDIKGRVKEVSERRDRYKFNNNDVPKPVRIDPRLFTRYQKAVDLIGIDAATDDVISILGEDNEVSMTQDKIVSIVGFGGLGKTTLASVVYEKLRAKFDCSAFVSVSQTPDMDKLLKDMFYQLTKRSNSRINVLEELREFLENERSLEQLFGYVNLNELVNDKSTNVIEELGLLAELRVLRICLLTGKWNDKLVDSVRKLQKLQDLCIFKRGGQRSISVFDDWVAPRCLRRLDTLRVFWFSRLPVWMNNTCHLVDLSYLSIAVRELEQKDLEILGRLPCLCRLQLEVDHQDIGIVGKLFTVGCGSFSCLVFCELRGFLRPVVFQQGALPKLRRLAFDFHVREAREIDGTDGGFNLGLGNLPSLEYVGVSFRSAGASQQEVEEAKAALKQATEIHPNRPEFQ</sequence>
<keyword evidence="5" id="KW-0611">Plant defense</keyword>
<evidence type="ECO:0000259" key="8">
    <source>
        <dbReference type="Pfam" id="PF23598"/>
    </source>
</evidence>
<dbReference type="Gene3D" id="3.40.50.300">
    <property type="entry name" value="P-loop containing nucleotide triphosphate hydrolases"/>
    <property type="match status" value="1"/>
</dbReference>
<evidence type="ECO:0000313" key="9">
    <source>
        <dbReference type="EMBL" id="GJN25594.1"/>
    </source>
</evidence>
<dbReference type="SUPFAM" id="SSF52540">
    <property type="entry name" value="P-loop containing nucleoside triphosphate hydrolases"/>
    <property type="match status" value="1"/>
</dbReference>
<dbReference type="AlphaFoldDB" id="A0AAV5ESV1"/>
<dbReference type="InterPro" id="IPR055414">
    <property type="entry name" value="LRR_R13L4/SHOC2-like"/>
</dbReference>
<evidence type="ECO:0000256" key="1">
    <source>
        <dbReference type="ARBA" id="ARBA00008894"/>
    </source>
</evidence>
<feature type="domain" description="Disease resistance R13L4/SHOC-2-like LRR" evidence="8">
    <location>
        <begin position="251"/>
        <end position="516"/>
    </location>
</feature>
<evidence type="ECO:0000259" key="7">
    <source>
        <dbReference type="Pfam" id="PF18052"/>
    </source>
</evidence>
<accession>A0AAV5ESV1</accession>
<comment type="similarity">
    <text evidence="1">Belongs to the disease resistance NB-LRR family.</text>
</comment>
<keyword evidence="4" id="KW-0547">Nucleotide-binding</keyword>
<organism evidence="9 10">
    <name type="scientific">Eleusine coracana subsp. coracana</name>
    <dbReference type="NCBI Taxonomy" id="191504"/>
    <lineage>
        <taxon>Eukaryota</taxon>
        <taxon>Viridiplantae</taxon>
        <taxon>Streptophyta</taxon>
        <taxon>Embryophyta</taxon>
        <taxon>Tracheophyta</taxon>
        <taxon>Spermatophyta</taxon>
        <taxon>Magnoliopsida</taxon>
        <taxon>Liliopsida</taxon>
        <taxon>Poales</taxon>
        <taxon>Poaceae</taxon>
        <taxon>PACMAD clade</taxon>
        <taxon>Chloridoideae</taxon>
        <taxon>Cynodonteae</taxon>
        <taxon>Eleusininae</taxon>
        <taxon>Eleusine</taxon>
    </lineage>
</organism>
<evidence type="ECO:0000256" key="4">
    <source>
        <dbReference type="ARBA" id="ARBA00022741"/>
    </source>
</evidence>
<dbReference type="Gene3D" id="1.20.5.4130">
    <property type="match status" value="1"/>
</dbReference>
<keyword evidence="10" id="KW-1185">Reference proteome</keyword>
<dbReference type="CDD" id="cd14798">
    <property type="entry name" value="RX-CC_like"/>
    <property type="match status" value="1"/>
</dbReference>
<comment type="caution">
    <text evidence="9">The sequence shown here is derived from an EMBL/GenBank/DDBJ whole genome shotgun (WGS) entry which is preliminary data.</text>
</comment>
<evidence type="ECO:0000256" key="3">
    <source>
        <dbReference type="ARBA" id="ARBA00022737"/>
    </source>
</evidence>
<evidence type="ECO:0000313" key="10">
    <source>
        <dbReference type="Proteomes" id="UP001054889"/>
    </source>
</evidence>
<reference evidence="9" key="1">
    <citation type="journal article" date="2018" name="DNA Res.">
        <title>Multiple hybrid de novo genome assembly of finger millet, an orphan allotetraploid crop.</title>
        <authorList>
            <person name="Hatakeyama M."/>
            <person name="Aluri S."/>
            <person name="Balachadran M.T."/>
            <person name="Sivarajan S.R."/>
            <person name="Patrignani A."/>
            <person name="Gruter S."/>
            <person name="Poveda L."/>
            <person name="Shimizu-Inatsugi R."/>
            <person name="Baeten J."/>
            <person name="Francoijs K.J."/>
            <person name="Nataraja K.N."/>
            <person name="Reddy Y.A.N."/>
            <person name="Phadnis S."/>
            <person name="Ravikumar R.L."/>
            <person name="Schlapbach R."/>
            <person name="Sreeman S.M."/>
            <person name="Shimizu K.K."/>
        </authorList>
    </citation>
    <scope>NUCLEOTIDE SEQUENCE</scope>
</reference>
<dbReference type="PANTHER" id="PTHR19338">
    <property type="entry name" value="TRANSLOCASE OF INNER MITOCHONDRIAL MEMBRANE 13 HOMOLOG"/>
    <property type="match status" value="1"/>
</dbReference>
<evidence type="ECO:0000256" key="6">
    <source>
        <dbReference type="ARBA" id="ARBA00023054"/>
    </source>
</evidence>
<dbReference type="InterPro" id="IPR027417">
    <property type="entry name" value="P-loop_NTPase"/>
</dbReference>
<feature type="domain" description="Disease resistance N-terminal" evidence="7">
    <location>
        <begin position="3"/>
        <end position="91"/>
    </location>
</feature>
<reference evidence="9" key="2">
    <citation type="submission" date="2021-12" db="EMBL/GenBank/DDBJ databases">
        <title>Resequencing data analysis of finger millet.</title>
        <authorList>
            <person name="Hatakeyama M."/>
            <person name="Aluri S."/>
            <person name="Balachadran M.T."/>
            <person name="Sivarajan S.R."/>
            <person name="Poveda L."/>
            <person name="Shimizu-Inatsugi R."/>
            <person name="Schlapbach R."/>
            <person name="Sreeman S.M."/>
            <person name="Shimizu K.K."/>
        </authorList>
    </citation>
    <scope>NUCLEOTIDE SEQUENCE</scope>
</reference>
<dbReference type="SUPFAM" id="SSF52047">
    <property type="entry name" value="RNI-like"/>
    <property type="match status" value="1"/>
</dbReference>
<keyword evidence="6" id="KW-0175">Coiled coil</keyword>
<protein>
    <submittedName>
        <fullName evidence="9">Uncharacterized protein</fullName>
    </submittedName>
</protein>
<keyword evidence="3" id="KW-0677">Repeat</keyword>
<name>A0AAV5ESV1_ELECO</name>
<dbReference type="PANTHER" id="PTHR19338:SF69">
    <property type="entry name" value="OS07G0294100 PROTEIN"/>
    <property type="match status" value="1"/>
</dbReference>
<keyword evidence="2" id="KW-0433">Leucine-rich repeat</keyword>